<evidence type="ECO:0000313" key="2">
    <source>
        <dbReference type="Proteomes" id="UP001168537"/>
    </source>
</evidence>
<dbReference type="Proteomes" id="UP001168537">
    <property type="component" value="Unassembled WGS sequence"/>
</dbReference>
<reference evidence="1" key="1">
    <citation type="submission" date="2023-06" db="EMBL/GenBank/DDBJ databases">
        <title>Draft genome sequence of Nocardioides sp. SOB72.</title>
        <authorList>
            <person name="Zhang G."/>
        </authorList>
    </citation>
    <scope>NUCLEOTIDE SEQUENCE</scope>
    <source>
        <strain evidence="1">SOB72</strain>
    </source>
</reference>
<comment type="caution">
    <text evidence="1">The sequence shown here is derived from an EMBL/GenBank/DDBJ whole genome shotgun (WGS) entry which is preliminary data.</text>
</comment>
<keyword evidence="2" id="KW-1185">Reference proteome</keyword>
<gene>
    <name evidence="1" type="ORF">QWY29_16335</name>
</gene>
<protein>
    <submittedName>
        <fullName evidence="1">Uncharacterized protein</fullName>
    </submittedName>
</protein>
<evidence type="ECO:0000313" key="1">
    <source>
        <dbReference type="EMBL" id="MDN4162939.1"/>
    </source>
</evidence>
<dbReference type="EMBL" id="JAUHJR010000008">
    <property type="protein sequence ID" value="MDN4162939.1"/>
    <property type="molecule type" value="Genomic_DNA"/>
</dbReference>
<dbReference type="RefSeq" id="WP_300962091.1">
    <property type="nucleotide sequence ID" value="NZ_JAUHJR010000008.1"/>
</dbReference>
<name>A0ABT8EY40_9ACTN</name>
<accession>A0ABT8EY40</accession>
<organism evidence="1 2">
    <name type="scientific">Nocardioides abyssi</name>
    <dbReference type="NCBI Taxonomy" id="3058370"/>
    <lineage>
        <taxon>Bacteria</taxon>
        <taxon>Bacillati</taxon>
        <taxon>Actinomycetota</taxon>
        <taxon>Actinomycetes</taxon>
        <taxon>Propionibacteriales</taxon>
        <taxon>Nocardioidaceae</taxon>
        <taxon>Nocardioides</taxon>
    </lineage>
</organism>
<proteinExistence type="predicted"/>
<sequence length="117" mass="12814">MIRKRTFVEGPTFEAGTERIEAVFDTEKNIYNVFHIADNGTSVLIVEDCKTIFEVQDGLDWYCSAHDVDAVGLALEGIKAANTRVASFKAATVDEVEAAARRSLERTNDEEPSSASA</sequence>